<evidence type="ECO:0000313" key="2">
    <source>
        <dbReference type="EMBL" id="AOP48107.1"/>
    </source>
</evidence>
<reference evidence="2 3" key="1">
    <citation type="submission" date="2016-09" db="EMBL/GenBank/DDBJ databases">
        <title>Complete genome sequencing of Streptomyces lydicus 103 and metabolic pathways analysis of antibiotic biosynthesis.</title>
        <authorList>
            <person name="Jia N."/>
            <person name="Ding M.-Z."/>
            <person name="Gao F."/>
            <person name="Yuan Y.-J."/>
        </authorList>
    </citation>
    <scope>NUCLEOTIDE SEQUENCE [LARGE SCALE GENOMIC DNA]</scope>
    <source>
        <strain evidence="2 3">103</strain>
    </source>
</reference>
<dbReference type="SUPFAM" id="SSF55648">
    <property type="entry name" value="beta-lactamase-inhibitor protein, BLIP"/>
    <property type="match status" value="1"/>
</dbReference>
<keyword evidence="1" id="KW-0732">Signal</keyword>
<evidence type="ECO:0000256" key="1">
    <source>
        <dbReference type="SAM" id="SignalP"/>
    </source>
</evidence>
<protein>
    <submittedName>
        <fullName evidence="2">Uncharacterized protein</fullName>
    </submittedName>
</protein>
<name>A0A1D7VMY2_9ACTN</name>
<evidence type="ECO:0000313" key="3">
    <source>
        <dbReference type="Proteomes" id="UP000094094"/>
    </source>
</evidence>
<keyword evidence="3" id="KW-1185">Reference proteome</keyword>
<accession>A0A1D7VMY2</accession>
<proteinExistence type="predicted"/>
<dbReference type="KEGG" id="slc:SL103_19405"/>
<organism evidence="2 3">
    <name type="scientific">Streptomyces lydicus</name>
    <dbReference type="NCBI Taxonomy" id="47763"/>
    <lineage>
        <taxon>Bacteria</taxon>
        <taxon>Bacillati</taxon>
        <taxon>Actinomycetota</taxon>
        <taxon>Actinomycetes</taxon>
        <taxon>Kitasatosporales</taxon>
        <taxon>Streptomycetaceae</taxon>
        <taxon>Streptomyces</taxon>
    </lineage>
</organism>
<dbReference type="Proteomes" id="UP000094094">
    <property type="component" value="Chromosome"/>
</dbReference>
<feature type="signal peptide" evidence="1">
    <location>
        <begin position="1"/>
        <end position="25"/>
    </location>
</feature>
<dbReference type="OrthoDB" id="4283401at2"/>
<sequence>MKKSAIAGICSLCLLAAAVAYESSAAANDPLTLAEYDQIKAGSSQQTLFRYASTCQQEDESEPGDGYPVTWTCYGADGTSSAVFFYSKGVLFSKSQTGLV</sequence>
<dbReference type="EMBL" id="CP017157">
    <property type="protein sequence ID" value="AOP48107.1"/>
    <property type="molecule type" value="Genomic_DNA"/>
</dbReference>
<feature type="chain" id="PRO_5009101150" evidence="1">
    <location>
        <begin position="26"/>
        <end position="100"/>
    </location>
</feature>
<dbReference type="Gene3D" id="3.10.450.730">
    <property type="entry name" value="BLIP domain"/>
    <property type="match status" value="1"/>
</dbReference>
<dbReference type="InterPro" id="IPR024221">
    <property type="entry name" value="BLIP_dom_sf"/>
</dbReference>
<gene>
    <name evidence="2" type="ORF">SL103_19405</name>
</gene>
<dbReference type="RefSeq" id="WP_069570243.1">
    <property type="nucleotide sequence ID" value="NZ_CP017157.1"/>
</dbReference>
<dbReference type="AlphaFoldDB" id="A0A1D7VMY2"/>